<dbReference type="AlphaFoldDB" id="V9P5A9"/>
<geneLocation type="mitochondrion" evidence="1"/>
<proteinExistence type="predicted"/>
<protein>
    <submittedName>
        <fullName evidence="1">Uncharacterized protein</fullName>
    </submittedName>
</protein>
<dbReference type="GeneID" id="18126330"/>
<dbReference type="RefSeq" id="YP_008992323.1">
    <property type="nucleotide sequence ID" value="NC_023209.1"/>
</dbReference>
<gene>
    <name evidence="1" type="primary">orf127</name>
    <name evidence="1" type="ORF">Salmi_Mp059</name>
</gene>
<reference evidence="1" key="1">
    <citation type="submission" date="2013-05" db="EMBL/GenBank/DDBJ databases">
        <title>The Mitochondrial Genome of the medicinal plant Salvia miltiorrhiza.</title>
        <authorList>
            <person name="Qian J."/>
        </authorList>
    </citation>
    <scope>NUCLEOTIDE SEQUENCE</scope>
</reference>
<evidence type="ECO:0000313" key="1">
    <source>
        <dbReference type="EMBL" id="AGU16588.1"/>
    </source>
</evidence>
<organism evidence="1">
    <name type="scientific">Salvia miltiorrhiza</name>
    <name type="common">Chinese sage</name>
    <dbReference type="NCBI Taxonomy" id="226208"/>
    <lineage>
        <taxon>Eukaryota</taxon>
        <taxon>Viridiplantae</taxon>
        <taxon>Streptophyta</taxon>
        <taxon>Embryophyta</taxon>
        <taxon>Tracheophyta</taxon>
        <taxon>Spermatophyta</taxon>
        <taxon>Magnoliopsida</taxon>
        <taxon>eudicotyledons</taxon>
        <taxon>Gunneridae</taxon>
        <taxon>Pentapetalae</taxon>
        <taxon>asterids</taxon>
        <taxon>lamiids</taxon>
        <taxon>Lamiales</taxon>
        <taxon>Lamiaceae</taxon>
        <taxon>Nepetoideae</taxon>
        <taxon>Mentheae</taxon>
        <taxon>Salviinae</taxon>
        <taxon>Salvia</taxon>
        <taxon>Salvia incertae sedis</taxon>
    </lineage>
</organism>
<dbReference type="KEGG" id="smil:18126330"/>
<dbReference type="EMBL" id="KF177345">
    <property type="protein sequence ID" value="AGU16588.1"/>
    <property type="molecule type" value="Genomic_DNA"/>
</dbReference>
<sequence>MDNRRLTSRIRSSSFRPAPYRLSSGLLTGFVDSGSIGQRMNDHDHKGLAAKKKKSLTKMSTVPKRCVNIACLQAYLVSLPWQKEGAAWAGTLTKGHADANGPSLATRQFIVKVAGVLMPVANHYPET</sequence>
<keyword evidence="1" id="KW-0496">Mitochondrion</keyword>
<name>V9P5A9_SALMI</name>
<accession>V9P5A9</accession>